<dbReference type="EMBL" id="JAQHRD010000003">
    <property type="protein sequence ID" value="KAJ6442479.1"/>
    <property type="molecule type" value="Genomic_DNA"/>
</dbReference>
<evidence type="ECO:0000313" key="1">
    <source>
        <dbReference type="EMBL" id="KAJ6442479.1"/>
    </source>
</evidence>
<name>A0AB34FSW2_9HYPO</name>
<comment type="caution">
    <text evidence="1">The sequence shown here is derived from an EMBL/GenBank/DDBJ whole genome shotgun (WGS) entry which is preliminary data.</text>
</comment>
<proteinExistence type="predicted"/>
<organism evidence="1 2">
    <name type="scientific">Purpureocillium lavendulum</name>
    <dbReference type="NCBI Taxonomy" id="1247861"/>
    <lineage>
        <taxon>Eukaryota</taxon>
        <taxon>Fungi</taxon>
        <taxon>Dikarya</taxon>
        <taxon>Ascomycota</taxon>
        <taxon>Pezizomycotina</taxon>
        <taxon>Sordariomycetes</taxon>
        <taxon>Hypocreomycetidae</taxon>
        <taxon>Hypocreales</taxon>
        <taxon>Ophiocordycipitaceae</taxon>
        <taxon>Purpureocillium</taxon>
    </lineage>
</organism>
<sequence>MEGKAQEQTVSKQEVLRLYDETLGKKAQRGGADSKSPYYYDRIADPAEIASLGVFLSSNLAAAVNGQSIVADSGKIAAAFGESLMGSVAMMTPM</sequence>
<reference evidence="1" key="1">
    <citation type="submission" date="2023-01" db="EMBL/GenBank/DDBJ databases">
        <title>The growth and conidiation of Purpureocillium lavendulum are regulated by nitrogen source and histone H3K14 acetylation.</title>
        <authorList>
            <person name="Tang P."/>
            <person name="Han J."/>
            <person name="Zhang C."/>
            <person name="Tang P."/>
            <person name="Qi F."/>
            <person name="Zhang K."/>
            <person name="Liang L."/>
        </authorList>
    </citation>
    <scope>NUCLEOTIDE SEQUENCE</scope>
    <source>
        <strain evidence="1">YMF1.00683</strain>
    </source>
</reference>
<accession>A0AB34FSW2</accession>
<dbReference type="InterPro" id="IPR036291">
    <property type="entry name" value="NAD(P)-bd_dom_sf"/>
</dbReference>
<protein>
    <submittedName>
        <fullName evidence="1">3-oxoacyl-reductase</fullName>
    </submittedName>
</protein>
<dbReference type="AlphaFoldDB" id="A0AB34FSW2"/>
<dbReference type="Gene3D" id="3.40.50.720">
    <property type="entry name" value="NAD(P)-binding Rossmann-like Domain"/>
    <property type="match status" value="1"/>
</dbReference>
<gene>
    <name evidence="1" type="ORF">O9K51_03654</name>
</gene>
<evidence type="ECO:0000313" key="2">
    <source>
        <dbReference type="Proteomes" id="UP001163105"/>
    </source>
</evidence>
<dbReference type="Proteomes" id="UP001163105">
    <property type="component" value="Unassembled WGS sequence"/>
</dbReference>
<dbReference type="SUPFAM" id="SSF51735">
    <property type="entry name" value="NAD(P)-binding Rossmann-fold domains"/>
    <property type="match status" value="1"/>
</dbReference>
<keyword evidence="2" id="KW-1185">Reference proteome</keyword>